<dbReference type="Gene3D" id="1.20.1110.10">
    <property type="entry name" value="Calcium-transporting ATPase, transmembrane domain"/>
    <property type="match status" value="1"/>
</dbReference>
<feature type="transmembrane region" description="Helical" evidence="1">
    <location>
        <begin position="201"/>
        <end position="219"/>
    </location>
</feature>
<dbReference type="Proteomes" id="UP000270924">
    <property type="component" value="Unassembled WGS sequence"/>
</dbReference>
<dbReference type="PANTHER" id="PTHR42861">
    <property type="entry name" value="CALCIUM-TRANSPORTING ATPASE"/>
    <property type="match status" value="1"/>
</dbReference>
<sequence>MTAETDINIINSVITATPATTTFTIATTTTTTTTIGTAISAISTTTTTTTTASTTVVCTTDNNFPVTFPLCEIRTTLDTIIPESFMTSTNATLSSITNDYATRIESFLHNEEELERCQNVSLSESDIIIGTGELKRDIMIQPINALQASTLSYVECANSLRTDIKQGLSSAEVVRRQKYNGYNEFEIQDHYPIWRKYLDQFNNPLIILLLTSAAISLLMGRGEDAISITVAIVIVVTVGFVQEYRSEKTLEHLNKLVPPTCHT</sequence>
<protein>
    <recommendedName>
        <fullName evidence="2">Cation-transporting P-type ATPase N-terminal domain-containing protein</fullName>
    </recommendedName>
</protein>
<reference evidence="3 4" key="1">
    <citation type="submission" date="2018-11" db="EMBL/GenBank/DDBJ databases">
        <authorList>
            <consortium name="Pathogen Informatics"/>
        </authorList>
    </citation>
    <scope>NUCLEOTIDE SEQUENCE [LARGE SCALE GENOMIC DNA]</scope>
</reference>
<feature type="transmembrane region" description="Helical" evidence="1">
    <location>
        <begin position="225"/>
        <end position="241"/>
    </location>
</feature>
<dbReference type="SMART" id="SM00831">
    <property type="entry name" value="Cation_ATPase_N"/>
    <property type="match status" value="1"/>
</dbReference>
<keyword evidence="1" id="KW-0812">Transmembrane</keyword>
<gene>
    <name evidence="3" type="ORF">WBA_LOCUS5415</name>
</gene>
<accession>A0A3P7E7Z8</accession>
<feature type="domain" description="Cation-transporting P-type ATPase N-terminal" evidence="2">
    <location>
        <begin position="147"/>
        <end position="221"/>
    </location>
</feature>
<dbReference type="EMBL" id="UYWW01002665">
    <property type="protein sequence ID" value="VDM12029.1"/>
    <property type="molecule type" value="Genomic_DNA"/>
</dbReference>
<dbReference type="SUPFAM" id="SSF81665">
    <property type="entry name" value="Calcium ATPase, transmembrane domain M"/>
    <property type="match status" value="1"/>
</dbReference>
<organism evidence="3 4">
    <name type="scientific">Wuchereria bancrofti</name>
    <dbReference type="NCBI Taxonomy" id="6293"/>
    <lineage>
        <taxon>Eukaryota</taxon>
        <taxon>Metazoa</taxon>
        <taxon>Ecdysozoa</taxon>
        <taxon>Nematoda</taxon>
        <taxon>Chromadorea</taxon>
        <taxon>Rhabditida</taxon>
        <taxon>Spirurina</taxon>
        <taxon>Spiruromorpha</taxon>
        <taxon>Filarioidea</taxon>
        <taxon>Onchocercidae</taxon>
        <taxon>Wuchereria</taxon>
    </lineage>
</organism>
<dbReference type="Gene3D" id="2.70.150.10">
    <property type="entry name" value="Calcium-transporting ATPase, cytoplasmic transduction domain A"/>
    <property type="match status" value="1"/>
</dbReference>
<evidence type="ECO:0000313" key="3">
    <source>
        <dbReference type="EMBL" id="VDM12029.1"/>
    </source>
</evidence>
<evidence type="ECO:0000256" key="1">
    <source>
        <dbReference type="SAM" id="Phobius"/>
    </source>
</evidence>
<dbReference type="OrthoDB" id="5861431at2759"/>
<evidence type="ECO:0000259" key="2">
    <source>
        <dbReference type="SMART" id="SM00831"/>
    </source>
</evidence>
<keyword evidence="1" id="KW-0472">Membrane</keyword>
<evidence type="ECO:0000313" key="4">
    <source>
        <dbReference type="Proteomes" id="UP000270924"/>
    </source>
</evidence>
<keyword evidence="4" id="KW-1185">Reference proteome</keyword>
<dbReference type="InterPro" id="IPR004014">
    <property type="entry name" value="ATPase_P-typ_cation-transptr_N"/>
</dbReference>
<keyword evidence="1" id="KW-1133">Transmembrane helix</keyword>
<dbReference type="AlphaFoldDB" id="A0A3P7E7Z8"/>
<dbReference type="GO" id="GO:0005388">
    <property type="term" value="F:P-type calcium transporter activity"/>
    <property type="evidence" value="ECO:0007669"/>
    <property type="project" value="UniProtKB-EC"/>
</dbReference>
<dbReference type="InterPro" id="IPR023298">
    <property type="entry name" value="ATPase_P-typ_TM_dom_sf"/>
</dbReference>
<proteinExistence type="predicted"/>
<dbReference type="InParanoid" id="A0A3P7E7Z8"/>
<name>A0A3P7E7Z8_WUCBA</name>
<dbReference type="Pfam" id="PF00690">
    <property type="entry name" value="Cation_ATPase_N"/>
    <property type="match status" value="1"/>
</dbReference>